<evidence type="ECO:0000256" key="2">
    <source>
        <dbReference type="ARBA" id="ARBA00022475"/>
    </source>
</evidence>
<evidence type="ECO:0000256" key="3">
    <source>
        <dbReference type="ARBA" id="ARBA00022500"/>
    </source>
</evidence>
<comment type="subcellular location">
    <subcellularLocation>
        <location evidence="1">Cell membrane</location>
        <topology evidence="1">Multi-pass membrane protein</topology>
    </subcellularLocation>
</comment>
<feature type="transmembrane region" description="Helical" evidence="11">
    <location>
        <begin position="12"/>
        <end position="31"/>
    </location>
</feature>
<dbReference type="Gene3D" id="1.10.287.950">
    <property type="entry name" value="Methyl-accepting chemotaxis protein"/>
    <property type="match status" value="1"/>
</dbReference>
<dbReference type="PANTHER" id="PTHR32089">
    <property type="entry name" value="METHYL-ACCEPTING CHEMOTAXIS PROTEIN MCPB"/>
    <property type="match status" value="1"/>
</dbReference>
<evidence type="ECO:0000256" key="6">
    <source>
        <dbReference type="ARBA" id="ARBA00023136"/>
    </source>
</evidence>
<dbReference type="Proteomes" id="UP000033115">
    <property type="component" value="Chromosome"/>
</dbReference>
<evidence type="ECO:0000313" key="14">
    <source>
        <dbReference type="EMBL" id="AKA67955.1"/>
    </source>
</evidence>
<dbReference type="EMBL" id="CP009933">
    <property type="protein sequence ID" value="AKA67955.1"/>
    <property type="molecule type" value="Genomic_DNA"/>
</dbReference>
<keyword evidence="2" id="KW-1003">Cell membrane</keyword>
<keyword evidence="10" id="KW-0175">Coiled coil</keyword>
<dbReference type="CDD" id="cd12912">
    <property type="entry name" value="PDC2_MCP_like"/>
    <property type="match status" value="1"/>
</dbReference>
<dbReference type="CDD" id="cd06225">
    <property type="entry name" value="HAMP"/>
    <property type="match status" value="1"/>
</dbReference>
<dbReference type="InterPro" id="IPR003660">
    <property type="entry name" value="HAMP_dom"/>
</dbReference>
<keyword evidence="3" id="KW-0145">Chemotaxis</keyword>
<dbReference type="STRING" id="1548.CSCA_0830"/>
<gene>
    <name evidence="14" type="ORF">CSCA_0830</name>
</gene>
<keyword evidence="6 11" id="KW-0472">Membrane</keyword>
<feature type="domain" description="Methyl-accepting transducer" evidence="12">
    <location>
        <begin position="381"/>
        <end position="639"/>
    </location>
</feature>
<dbReference type="InterPro" id="IPR004089">
    <property type="entry name" value="MCPsignal_dom"/>
</dbReference>
<keyword evidence="5 11" id="KW-1133">Transmembrane helix</keyword>
<accession>A0A0E3JXA6</accession>
<feature type="transmembrane region" description="Helical" evidence="11">
    <location>
        <begin position="288"/>
        <end position="310"/>
    </location>
</feature>
<evidence type="ECO:0000256" key="11">
    <source>
        <dbReference type="SAM" id="Phobius"/>
    </source>
</evidence>
<dbReference type="GO" id="GO:0007165">
    <property type="term" value="P:signal transduction"/>
    <property type="evidence" value="ECO:0007669"/>
    <property type="project" value="UniProtKB-KW"/>
</dbReference>
<keyword evidence="7 9" id="KW-0807">Transducer</keyword>
<dbReference type="InterPro" id="IPR004090">
    <property type="entry name" value="Chemotax_Me-accpt_rcpt"/>
</dbReference>
<dbReference type="PROSITE" id="PS50885">
    <property type="entry name" value="HAMP"/>
    <property type="match status" value="1"/>
</dbReference>
<feature type="domain" description="HAMP" evidence="13">
    <location>
        <begin position="307"/>
        <end position="362"/>
    </location>
</feature>
<evidence type="ECO:0000256" key="8">
    <source>
        <dbReference type="ARBA" id="ARBA00029447"/>
    </source>
</evidence>
<proteinExistence type="inferred from homology"/>
<evidence type="ECO:0000256" key="9">
    <source>
        <dbReference type="PROSITE-ProRule" id="PRU00284"/>
    </source>
</evidence>
<dbReference type="SMART" id="SM00283">
    <property type="entry name" value="MA"/>
    <property type="match status" value="1"/>
</dbReference>
<dbReference type="PROSITE" id="PS50111">
    <property type="entry name" value="CHEMOTAXIS_TRANSDUC_2"/>
    <property type="match status" value="1"/>
</dbReference>
<comment type="similarity">
    <text evidence="8">Belongs to the methyl-accepting chemotaxis (MCP) protein family.</text>
</comment>
<evidence type="ECO:0000256" key="10">
    <source>
        <dbReference type="SAM" id="Coils"/>
    </source>
</evidence>
<dbReference type="Gene3D" id="3.30.450.20">
    <property type="entry name" value="PAS domain"/>
    <property type="match status" value="1"/>
</dbReference>
<dbReference type="PRINTS" id="PR00260">
    <property type="entry name" value="CHEMTRNSDUCR"/>
</dbReference>
<dbReference type="Pfam" id="PF00015">
    <property type="entry name" value="MCPsignal"/>
    <property type="match status" value="1"/>
</dbReference>
<evidence type="ECO:0000259" key="12">
    <source>
        <dbReference type="PROSITE" id="PS50111"/>
    </source>
</evidence>
<reference evidence="14 15" key="1">
    <citation type="journal article" date="2015" name="J. Biotechnol.">
        <title>Complete genome sequence of a malodorant-producing acetogen, Clostridium scatologenes ATCC 25775(T).</title>
        <authorList>
            <person name="Zhu Z."/>
            <person name="Guo T."/>
            <person name="Zheng H."/>
            <person name="Song T."/>
            <person name="Ouyang P."/>
            <person name="Xie J."/>
        </authorList>
    </citation>
    <scope>NUCLEOTIDE SEQUENCE [LARGE SCALE GENOMIC DNA]</scope>
    <source>
        <strain evidence="14 15">ATCC 25775</strain>
    </source>
</reference>
<dbReference type="AlphaFoldDB" id="A0A0E3JXA6"/>
<evidence type="ECO:0000256" key="1">
    <source>
        <dbReference type="ARBA" id="ARBA00004651"/>
    </source>
</evidence>
<dbReference type="Pfam" id="PF00672">
    <property type="entry name" value="HAMP"/>
    <property type="match status" value="1"/>
</dbReference>
<dbReference type="SUPFAM" id="SSF58104">
    <property type="entry name" value="Methyl-accepting chemotaxis protein (MCP) signaling domain"/>
    <property type="match status" value="1"/>
</dbReference>
<dbReference type="KEGG" id="csq:CSCA_0830"/>
<evidence type="ECO:0000313" key="15">
    <source>
        <dbReference type="Proteomes" id="UP000033115"/>
    </source>
</evidence>
<dbReference type="Pfam" id="PF02743">
    <property type="entry name" value="dCache_1"/>
    <property type="match status" value="1"/>
</dbReference>
<protein>
    <submittedName>
        <fullName evidence="14">Methyl-accepting chemotaxis protein signaling domain protein</fullName>
    </submittedName>
</protein>
<keyword evidence="4 11" id="KW-0812">Transmembrane</keyword>
<dbReference type="CDD" id="cd18773">
    <property type="entry name" value="PDC1_HK_sensor"/>
    <property type="match status" value="1"/>
</dbReference>
<dbReference type="GO" id="GO:0004888">
    <property type="term" value="F:transmembrane signaling receptor activity"/>
    <property type="evidence" value="ECO:0007669"/>
    <property type="project" value="InterPro"/>
</dbReference>
<evidence type="ECO:0000259" key="13">
    <source>
        <dbReference type="PROSITE" id="PS50885"/>
    </source>
</evidence>
<dbReference type="InterPro" id="IPR033479">
    <property type="entry name" value="dCache_1"/>
</dbReference>
<dbReference type="HOGENOM" id="CLU_000445_107_19_9"/>
<keyword evidence="15" id="KW-1185">Reference proteome</keyword>
<dbReference type="GO" id="GO:0006935">
    <property type="term" value="P:chemotaxis"/>
    <property type="evidence" value="ECO:0007669"/>
    <property type="project" value="UniProtKB-KW"/>
</dbReference>
<dbReference type="RefSeq" id="WP_029162741.1">
    <property type="nucleotide sequence ID" value="NZ_CP009933.1"/>
</dbReference>
<dbReference type="PANTHER" id="PTHR32089:SF112">
    <property type="entry name" value="LYSOZYME-LIKE PROTEIN-RELATED"/>
    <property type="match status" value="1"/>
</dbReference>
<evidence type="ECO:0000256" key="7">
    <source>
        <dbReference type="ARBA" id="ARBA00023224"/>
    </source>
</evidence>
<evidence type="ECO:0000256" key="5">
    <source>
        <dbReference type="ARBA" id="ARBA00022989"/>
    </source>
</evidence>
<name>A0A0E3JXA6_CLOSL</name>
<dbReference type="GO" id="GO:0005886">
    <property type="term" value="C:plasma membrane"/>
    <property type="evidence" value="ECO:0007669"/>
    <property type="project" value="UniProtKB-SubCell"/>
</dbReference>
<organism evidence="14 15">
    <name type="scientific">Clostridium scatologenes</name>
    <dbReference type="NCBI Taxonomy" id="1548"/>
    <lineage>
        <taxon>Bacteria</taxon>
        <taxon>Bacillati</taxon>
        <taxon>Bacillota</taxon>
        <taxon>Clostridia</taxon>
        <taxon>Eubacteriales</taxon>
        <taxon>Clostridiaceae</taxon>
        <taxon>Clostridium</taxon>
    </lineage>
</organism>
<evidence type="ECO:0000256" key="4">
    <source>
        <dbReference type="ARBA" id="ARBA00022692"/>
    </source>
</evidence>
<sequence length="668" mass="73227">MKFKSIKTKMAISFGVLILIICIGLGTVSFIESYNTLASNATESLLQMAEQSAKFVETKVEGQLDVMEGLAGNYYIKSDTLSIDQKLNILKDEVKRSGHISMGIGDASGNVIFTDGVKANLYDRENYKQALQGKSSVSDPVLGKADNRLVMSYAVPIKEDGKVKGVLIATRDGSELSKLTSNIKYGKTGTTFMISKNGYTVANKDISLVRKMENVIEKSKNDPSLQELMKFETYMMEGKSGAAGYTYRDGTKKYIGYAPVKGTNWSLGISVPKAEVMESLTKNEKLEAFTTIMFVLIGVLIAFFITSFIAKPINAITKHLKIVASGDFTVPVPEKLLKMEDESGILASAVKDMQEIQGNVIRNIIEQSSNVTENMKQINMEMENLNKSIEEISATTEQLSDTTEKTAESAEEINDISNTIEKDAESISQKAEHSSESVLKATNMSEEMKQKAIKSRESIMSIYKNTKESLENAIKDSKEVSKINELSSAILAIMENTNLLALNASIEAARAGEAGKGFAVVADEIRSLSDDSKDTVTRIQEVTKNILEAVENLSSGAYEILEFIDKKILPDYNEIVVSHEKSSENFSDISNMVRDFSNTSYKLLTSVQNVSKLMQEISDSGNEQATGAQNIAGETSQITKMSGHVVELTEKAKEKSDSLANTVSKFKV</sequence>
<feature type="coiled-coil region" evidence="10">
    <location>
        <begin position="368"/>
        <end position="402"/>
    </location>
</feature>